<name>A0AAD9WAY8_PHOAM</name>
<dbReference type="GO" id="GO:0016020">
    <property type="term" value="C:membrane"/>
    <property type="evidence" value="ECO:0007669"/>
    <property type="project" value="TreeGrafter"/>
</dbReference>
<dbReference type="FunFam" id="3.10.120.10:FF:000003">
    <property type="entry name" value="membrane-associated progesterone receptor component 1"/>
    <property type="match status" value="1"/>
</dbReference>
<feature type="domain" description="Cytochrome b5 heme-binding" evidence="2">
    <location>
        <begin position="20"/>
        <end position="114"/>
    </location>
</feature>
<dbReference type="GO" id="GO:0020037">
    <property type="term" value="F:heme binding"/>
    <property type="evidence" value="ECO:0007669"/>
    <property type="project" value="UniProtKB-ARBA"/>
</dbReference>
<sequence length="129" mass="13937">MPDFKPKTAVELAPPKDDPISLEELAKANGQDGAKCYVAIKGKVYDVTGNKMYAPGNSYNVFAGKDASRALGKTSTNPDDVLPEWKDLSDKEKGTLNDWIKFFSNRYNVVGVVEGATNFEDEPAAASSS</sequence>
<protein>
    <recommendedName>
        <fullName evidence="2">Cytochrome b5 heme-binding domain-containing protein</fullName>
    </recommendedName>
</protein>
<dbReference type="InterPro" id="IPR050577">
    <property type="entry name" value="MAPR/NEUFC/NENF-like"/>
</dbReference>
<keyword evidence="4" id="KW-1185">Reference proteome</keyword>
<dbReference type="AlphaFoldDB" id="A0AAD9WAY8"/>
<dbReference type="PANTHER" id="PTHR10281">
    <property type="entry name" value="MEMBRANE-ASSOCIATED PROGESTERONE RECEPTOR COMPONENT-RELATED"/>
    <property type="match status" value="1"/>
</dbReference>
<dbReference type="GO" id="GO:0005783">
    <property type="term" value="C:endoplasmic reticulum"/>
    <property type="evidence" value="ECO:0007669"/>
    <property type="project" value="TreeGrafter"/>
</dbReference>
<comment type="caution">
    <text evidence="3">The sequence shown here is derived from an EMBL/GenBank/DDBJ whole genome shotgun (WGS) entry which is preliminary data.</text>
</comment>
<evidence type="ECO:0000313" key="3">
    <source>
        <dbReference type="EMBL" id="KAK2615406.1"/>
    </source>
</evidence>
<evidence type="ECO:0000313" key="4">
    <source>
        <dbReference type="Proteomes" id="UP001265746"/>
    </source>
</evidence>
<evidence type="ECO:0000256" key="1">
    <source>
        <dbReference type="ARBA" id="ARBA00038357"/>
    </source>
</evidence>
<dbReference type="SMART" id="SM01117">
    <property type="entry name" value="Cyt-b5"/>
    <property type="match status" value="1"/>
</dbReference>
<accession>A0AAD9WAY8</accession>
<proteinExistence type="inferred from homology"/>
<dbReference type="Pfam" id="PF00173">
    <property type="entry name" value="Cyt-b5"/>
    <property type="match status" value="1"/>
</dbReference>
<evidence type="ECO:0000259" key="2">
    <source>
        <dbReference type="SMART" id="SM01117"/>
    </source>
</evidence>
<dbReference type="InterPro" id="IPR036400">
    <property type="entry name" value="Cyt_B5-like_heme/steroid_sf"/>
</dbReference>
<dbReference type="Gene3D" id="3.10.120.10">
    <property type="entry name" value="Cytochrome b5-like heme/steroid binding domain"/>
    <property type="match status" value="1"/>
</dbReference>
<gene>
    <name evidence="3" type="ORF">N8I77_002164</name>
</gene>
<dbReference type="PANTHER" id="PTHR10281:SF115">
    <property type="entry name" value="BINDING PROTEIN, PUTATIVE (AFU_ORTHOLOGUE AFUA_4G06240)-RELATED"/>
    <property type="match status" value="1"/>
</dbReference>
<dbReference type="Proteomes" id="UP001265746">
    <property type="component" value="Unassembled WGS sequence"/>
</dbReference>
<dbReference type="EMBL" id="JAUJFL010000001">
    <property type="protein sequence ID" value="KAK2615406.1"/>
    <property type="molecule type" value="Genomic_DNA"/>
</dbReference>
<reference evidence="3" key="1">
    <citation type="submission" date="2023-06" db="EMBL/GenBank/DDBJ databases">
        <authorList>
            <person name="Noh H."/>
        </authorList>
    </citation>
    <scope>NUCLEOTIDE SEQUENCE</scope>
    <source>
        <strain evidence="3">DUCC20226</strain>
    </source>
</reference>
<dbReference type="InterPro" id="IPR001199">
    <property type="entry name" value="Cyt_B5-like_heme/steroid-bd"/>
</dbReference>
<dbReference type="SUPFAM" id="SSF55856">
    <property type="entry name" value="Cytochrome b5-like heme/steroid binding domain"/>
    <property type="match status" value="1"/>
</dbReference>
<comment type="similarity">
    <text evidence="1">Belongs to the cytochrome b5 family. MAPR subfamily.</text>
</comment>
<organism evidence="3 4">
    <name type="scientific">Phomopsis amygdali</name>
    <name type="common">Fusicoccum amygdali</name>
    <dbReference type="NCBI Taxonomy" id="1214568"/>
    <lineage>
        <taxon>Eukaryota</taxon>
        <taxon>Fungi</taxon>
        <taxon>Dikarya</taxon>
        <taxon>Ascomycota</taxon>
        <taxon>Pezizomycotina</taxon>
        <taxon>Sordariomycetes</taxon>
        <taxon>Sordariomycetidae</taxon>
        <taxon>Diaporthales</taxon>
        <taxon>Diaporthaceae</taxon>
        <taxon>Diaporthe</taxon>
    </lineage>
</organism>